<keyword evidence="7 9" id="KW-0472">Membrane</keyword>
<gene>
    <name evidence="12" type="ORF">DT99_20130</name>
</gene>
<keyword evidence="8 9" id="KW-0998">Cell outer membrane</keyword>
<name>A0A071MA60_9BURK</name>
<evidence type="ECO:0000259" key="11">
    <source>
        <dbReference type="Pfam" id="PF13954"/>
    </source>
</evidence>
<sequence>MTSSIRHLRPDETRLPRLKPMSVLMLSALAVWSIDSRANTDTAVPAAREALQVAQIDVAQAQFDPDFLSNGAGQAVDITRFARGNVTAPGTYAVDLVVGEDWVGRYDIEFKAAPGTPDAQPCFDEKTLRRIGIDFTKLPAQTVKAVTIDGECRRIGQLVSEASASFDFSEQRLTLSIPQASLVRRARGYVSPDQWDDGVPVGMLDYNLNVYSSKVKGSRADTQGYLGLNSGVNIGNWHFRHNGSYSWSERGGSRYQNVSTYVQRDLPALSSQLVLGETFTSGELFDSAQFRGVRLSTDDRMLPDSMRGYAPVVRGVANSNAKVTIRQNGVTLYETTVSAGPFEINDLYPTGYGGDLRVSVTEADGSVHTFSVPYAAVPLSLRPGIQRYSFVAGALRNQQGTSNPLFAQATYQRGLTNLLTGYGGVTVAAGYTAAMLGGAFTTRVGALGLDFTQAVTSVPGVKRFSGSSLRISYSKSVASTGTDVSIAAYRYSTNGYFNLNDAMSARDSVRNGYSVDTVWRQRNRASLMASQRLGKSGGQLSLTASAASYWNRSGSDIDYSVGYNNSFRNISYSLSATRQRNVGGNMSTLYYASATIPFGKSGSTMLTSNLSHDTQGRTQLQSMLSGSLGVDNALSYSVAANHTNGQGSASTDGSGNVTYRARFAEFNVSAGGSSNYRQGSVGIRGAAVAHGGGITLSQPLSETFAIVEAKGAEGARLTSASGARVDHRGYAIVPYLTPYNMNTVELDPKGISMDVELKETSQQVAPRAGAVPLLRFDTDTGRAAVIQARRADGTPLPFGAAVTDDTGKSLGVVGQASKIFVRGLKDQGELTVKWGDDARSICRIEYMLPVKQGNNKPASFEPIKGVCGAKTHAAAL</sequence>
<keyword evidence="5 9" id="KW-0812">Transmembrane</keyword>
<dbReference type="PROSITE" id="PS01151">
    <property type="entry name" value="FIMBRIAL_USHER"/>
    <property type="match status" value="1"/>
</dbReference>
<evidence type="ECO:0000256" key="4">
    <source>
        <dbReference type="ARBA" id="ARBA00022452"/>
    </source>
</evidence>
<dbReference type="Gene3D" id="2.60.40.2070">
    <property type="match status" value="1"/>
</dbReference>
<dbReference type="Gene3D" id="2.60.40.2610">
    <property type="entry name" value="Outer membrane usher protein FimD, plug domain"/>
    <property type="match status" value="1"/>
</dbReference>
<dbReference type="InterPro" id="IPR025949">
    <property type="entry name" value="PapC-like_C"/>
</dbReference>
<reference evidence="12" key="1">
    <citation type="submission" date="2014-04" db="EMBL/GenBank/DDBJ databases">
        <title>In planta biocontrol of soil-borne Fusarium wilt of banana through a plant endophytic bacterium, Burkholderia cenocepacia 869T2.</title>
        <authorList>
            <person name="Ho Y.-N."/>
            <person name="Chiang H.-M."/>
            <person name="Chao C.-P."/>
            <person name="Su C.-C."/>
            <person name="Hsu H.-F."/>
            <person name="Guo C.-T."/>
            <person name="Hsieh J.-L."/>
            <person name="Huang C.-C."/>
        </authorList>
    </citation>
    <scope>NUCLEOTIDE SEQUENCE [LARGE SCALE GENOMIC DNA]</scope>
    <source>
        <strain evidence="12">869T2</strain>
    </source>
</reference>
<accession>A0A071MA60</accession>
<dbReference type="PANTHER" id="PTHR30451">
    <property type="entry name" value="OUTER MEMBRANE USHER PROTEIN"/>
    <property type="match status" value="1"/>
</dbReference>
<evidence type="ECO:0000256" key="1">
    <source>
        <dbReference type="ARBA" id="ARBA00004571"/>
    </source>
</evidence>
<dbReference type="Pfam" id="PF13953">
    <property type="entry name" value="PapC_C"/>
    <property type="match status" value="1"/>
</dbReference>
<comment type="subcellular location">
    <subcellularLocation>
        <location evidence="1 9">Cell outer membrane</location>
        <topology evidence="1 9">Multi-pass membrane protein</topology>
    </subcellularLocation>
</comment>
<dbReference type="InterPro" id="IPR037224">
    <property type="entry name" value="PapC_N_sf"/>
</dbReference>
<keyword evidence="6" id="KW-0732">Signal</keyword>
<evidence type="ECO:0000313" key="12">
    <source>
        <dbReference type="EMBL" id="KEA57769.1"/>
    </source>
</evidence>
<comment type="similarity">
    <text evidence="2 9">Belongs to the fimbrial export usher family.</text>
</comment>
<dbReference type="Gene3D" id="3.10.20.410">
    <property type="match status" value="1"/>
</dbReference>
<keyword evidence="3 9" id="KW-0813">Transport</keyword>
<dbReference type="FunFam" id="2.60.40.2610:FF:000001">
    <property type="entry name" value="Outer membrane fimbrial usher protein"/>
    <property type="match status" value="1"/>
</dbReference>
<evidence type="ECO:0000256" key="6">
    <source>
        <dbReference type="ARBA" id="ARBA00022729"/>
    </source>
</evidence>
<evidence type="ECO:0000256" key="9">
    <source>
        <dbReference type="RuleBase" id="RU003884"/>
    </source>
</evidence>
<keyword evidence="9" id="KW-1029">Fimbrium biogenesis</keyword>
<dbReference type="Gene3D" id="2.60.40.3110">
    <property type="match status" value="1"/>
</dbReference>
<organism evidence="12">
    <name type="scientific">Burkholderia cenocepacia</name>
    <dbReference type="NCBI Taxonomy" id="95486"/>
    <lineage>
        <taxon>Bacteria</taxon>
        <taxon>Pseudomonadati</taxon>
        <taxon>Pseudomonadota</taxon>
        <taxon>Betaproteobacteria</taxon>
        <taxon>Burkholderiales</taxon>
        <taxon>Burkholderiaceae</taxon>
        <taxon>Burkholderia</taxon>
        <taxon>Burkholderia cepacia complex</taxon>
    </lineage>
</organism>
<evidence type="ECO:0000256" key="3">
    <source>
        <dbReference type="ARBA" id="ARBA00022448"/>
    </source>
</evidence>
<dbReference type="EMBL" id="JJOA01000016">
    <property type="protein sequence ID" value="KEA57769.1"/>
    <property type="molecule type" value="Genomic_DNA"/>
</dbReference>
<evidence type="ECO:0000256" key="5">
    <source>
        <dbReference type="ARBA" id="ARBA00022692"/>
    </source>
</evidence>
<keyword evidence="4" id="KW-1134">Transmembrane beta strand</keyword>
<dbReference type="GO" id="GO:0015473">
    <property type="term" value="F:fimbrial usher porin activity"/>
    <property type="evidence" value="ECO:0007669"/>
    <property type="project" value="InterPro"/>
</dbReference>
<evidence type="ECO:0000259" key="10">
    <source>
        <dbReference type="Pfam" id="PF13953"/>
    </source>
</evidence>
<dbReference type="SUPFAM" id="SSF141729">
    <property type="entry name" value="FimD N-terminal domain-like"/>
    <property type="match status" value="1"/>
</dbReference>
<feature type="domain" description="PapC-like C-terminal" evidence="10">
    <location>
        <begin position="786"/>
        <end position="849"/>
    </location>
</feature>
<dbReference type="InterPro" id="IPR042186">
    <property type="entry name" value="FimD_plug_dom"/>
</dbReference>
<protein>
    <submittedName>
        <fullName evidence="12">Fimbrial protein</fullName>
    </submittedName>
</protein>
<evidence type="ECO:0000256" key="8">
    <source>
        <dbReference type="ARBA" id="ARBA00023237"/>
    </source>
</evidence>
<dbReference type="Pfam" id="PF00577">
    <property type="entry name" value="Usher"/>
    <property type="match status" value="1"/>
</dbReference>
<feature type="domain" description="PapC N-terminal" evidence="11">
    <location>
        <begin position="62"/>
        <end position="209"/>
    </location>
</feature>
<dbReference type="InterPro" id="IPR043142">
    <property type="entry name" value="PapC-like_C_sf"/>
</dbReference>
<dbReference type="InterPro" id="IPR000015">
    <property type="entry name" value="Fimb_usher"/>
</dbReference>
<evidence type="ECO:0000256" key="2">
    <source>
        <dbReference type="ARBA" id="ARBA00008064"/>
    </source>
</evidence>
<evidence type="ECO:0000256" key="7">
    <source>
        <dbReference type="ARBA" id="ARBA00023136"/>
    </source>
</evidence>
<dbReference type="GO" id="GO:0009297">
    <property type="term" value="P:pilus assembly"/>
    <property type="evidence" value="ECO:0007669"/>
    <property type="project" value="InterPro"/>
</dbReference>
<dbReference type="OrthoDB" id="6554712at2"/>
<dbReference type="AlphaFoldDB" id="A0A071MA60"/>
<dbReference type="FunFam" id="2.60.40.3110:FF:000001">
    <property type="entry name" value="Putative fimbrial outer membrane usher"/>
    <property type="match status" value="1"/>
</dbReference>
<comment type="caution">
    <text evidence="12">The sequence shown here is derived from an EMBL/GenBank/DDBJ whole genome shotgun (WGS) entry which is preliminary data.</text>
</comment>
<dbReference type="GO" id="GO:0009279">
    <property type="term" value="C:cell outer membrane"/>
    <property type="evidence" value="ECO:0007669"/>
    <property type="project" value="UniProtKB-SubCell"/>
</dbReference>
<dbReference type="Pfam" id="PF13954">
    <property type="entry name" value="PapC_N"/>
    <property type="match status" value="1"/>
</dbReference>
<dbReference type="InterPro" id="IPR018030">
    <property type="entry name" value="Fimbrial_membr_usher_CS"/>
</dbReference>
<proteinExistence type="inferred from homology"/>
<dbReference type="InterPro" id="IPR025885">
    <property type="entry name" value="PapC_N"/>
</dbReference>
<dbReference type="PANTHER" id="PTHR30451:SF20">
    <property type="entry name" value="FIMBRIAE USHER"/>
    <property type="match status" value="1"/>
</dbReference>